<proteinExistence type="inferred from homology"/>
<dbReference type="NCBIfam" id="TIGR04559">
    <property type="entry name" value="SoxH_rel_PQQ_2"/>
    <property type="match status" value="1"/>
</dbReference>
<dbReference type="EMBL" id="JAAIJQ010000057">
    <property type="protein sequence ID" value="NEV63652.1"/>
    <property type="molecule type" value="Genomic_DNA"/>
</dbReference>
<sequence>MPGADLGPQPVEMREIAPGIFVREGAQAEISAQNGGHIANIGFIVGEACVAAIDTGSSLREGLALRAAVRQVTELPIAYLILTHVHPDHILGAAAFEQDGPEVIGHRMLPDAMARRARGYLTRIAEDLGPAAEGTEIVPPTAIVADTRRLDLGGRSLLLKAHPTAHTNNDLSVFDARTGTLWLSDLLFVDRIPALDGSILGWLRLCDALLESGAARVVPGHGPVPSDWQAALKAQCRYLQRIADGVRKVIQEGGTIGQAVAQVGREDAGNWLLFDAYHGRNVTAAFVELEWE</sequence>
<organism evidence="3 4">
    <name type="scientific">Thiorhodococcus minor</name>
    <dbReference type="NCBI Taxonomy" id="57489"/>
    <lineage>
        <taxon>Bacteria</taxon>
        <taxon>Pseudomonadati</taxon>
        <taxon>Pseudomonadota</taxon>
        <taxon>Gammaproteobacteria</taxon>
        <taxon>Chromatiales</taxon>
        <taxon>Chromatiaceae</taxon>
        <taxon>Thiorhodococcus</taxon>
    </lineage>
</organism>
<accession>A0A6M0K1L1</accession>
<gene>
    <name evidence="3" type="ORF">G3446_17440</name>
</gene>
<feature type="domain" description="Metallo-beta-lactamase" evidence="2">
    <location>
        <begin position="38"/>
        <end position="221"/>
    </location>
</feature>
<keyword evidence="4" id="KW-1185">Reference proteome</keyword>
<dbReference type="PANTHER" id="PTHR42951:SF4">
    <property type="entry name" value="ACYL-COENZYME A THIOESTERASE MBLAC2"/>
    <property type="match status" value="1"/>
</dbReference>
<dbReference type="AlphaFoldDB" id="A0A6M0K1L1"/>
<dbReference type="InterPro" id="IPR030829">
    <property type="entry name" value="SoxH-rel_PQQ_2"/>
</dbReference>
<dbReference type="InterPro" id="IPR036866">
    <property type="entry name" value="RibonucZ/Hydroxyglut_hydro"/>
</dbReference>
<comment type="similarity">
    <text evidence="1">Belongs to the metallo-beta-lactamase superfamily. Class-B beta-lactamase family.</text>
</comment>
<dbReference type="Gene3D" id="3.60.15.10">
    <property type="entry name" value="Ribonuclease Z/Hydroxyacylglutathione hydrolase-like"/>
    <property type="match status" value="1"/>
</dbReference>
<dbReference type="GO" id="GO:0017001">
    <property type="term" value="P:antibiotic catabolic process"/>
    <property type="evidence" value="ECO:0007669"/>
    <property type="project" value="UniProtKB-ARBA"/>
</dbReference>
<evidence type="ECO:0000313" key="4">
    <source>
        <dbReference type="Proteomes" id="UP000483379"/>
    </source>
</evidence>
<reference evidence="3 4" key="1">
    <citation type="submission" date="2020-02" db="EMBL/GenBank/DDBJ databases">
        <title>Genome sequences of Thiorhodococcus mannitoliphagus and Thiorhodococcus minor, purple sulfur photosynthetic bacteria in the gammaproteobacterial family, Chromatiaceae.</title>
        <authorList>
            <person name="Aviles F.A."/>
            <person name="Meyer T.E."/>
            <person name="Kyndt J.A."/>
        </authorList>
    </citation>
    <scope>NUCLEOTIDE SEQUENCE [LARGE SCALE GENOMIC DNA]</scope>
    <source>
        <strain evidence="3 4">DSM 11518</strain>
    </source>
</reference>
<protein>
    <submittedName>
        <fullName evidence="3">Quinoprotein relay system zinc metallohydrolase 2</fullName>
    </submittedName>
</protein>
<dbReference type="Pfam" id="PF00753">
    <property type="entry name" value="Lactamase_B"/>
    <property type="match status" value="1"/>
</dbReference>
<dbReference type="InterPro" id="IPR001279">
    <property type="entry name" value="Metallo-B-lactamas"/>
</dbReference>
<evidence type="ECO:0000313" key="3">
    <source>
        <dbReference type="EMBL" id="NEV63652.1"/>
    </source>
</evidence>
<evidence type="ECO:0000256" key="1">
    <source>
        <dbReference type="ARBA" id="ARBA00005250"/>
    </source>
</evidence>
<comment type="caution">
    <text evidence="3">The sequence shown here is derived from an EMBL/GenBank/DDBJ whole genome shotgun (WGS) entry which is preliminary data.</text>
</comment>
<dbReference type="SUPFAM" id="SSF56281">
    <property type="entry name" value="Metallo-hydrolase/oxidoreductase"/>
    <property type="match status" value="1"/>
</dbReference>
<dbReference type="InterPro" id="IPR050855">
    <property type="entry name" value="NDM-1-like"/>
</dbReference>
<dbReference type="GO" id="GO:0016787">
    <property type="term" value="F:hydrolase activity"/>
    <property type="evidence" value="ECO:0007669"/>
    <property type="project" value="UniProtKB-KW"/>
</dbReference>
<dbReference type="Proteomes" id="UP000483379">
    <property type="component" value="Unassembled WGS sequence"/>
</dbReference>
<dbReference type="PANTHER" id="PTHR42951">
    <property type="entry name" value="METALLO-BETA-LACTAMASE DOMAIN-CONTAINING"/>
    <property type="match status" value="1"/>
</dbReference>
<dbReference type="SMART" id="SM00849">
    <property type="entry name" value="Lactamase_B"/>
    <property type="match status" value="1"/>
</dbReference>
<name>A0A6M0K1L1_9GAMM</name>
<dbReference type="CDD" id="cd16282">
    <property type="entry name" value="metallo-hydrolase-like_MBL-fold"/>
    <property type="match status" value="1"/>
</dbReference>
<evidence type="ECO:0000259" key="2">
    <source>
        <dbReference type="SMART" id="SM00849"/>
    </source>
</evidence>
<keyword evidence="3" id="KW-0378">Hydrolase</keyword>